<reference evidence="3" key="1">
    <citation type="journal article" date="2019" name="Int. J. Syst. Evol. Microbiol.">
        <title>The Global Catalogue of Microorganisms (GCM) 10K type strain sequencing project: providing services to taxonomists for standard genome sequencing and annotation.</title>
        <authorList>
            <consortium name="The Broad Institute Genomics Platform"/>
            <consortium name="The Broad Institute Genome Sequencing Center for Infectious Disease"/>
            <person name="Wu L."/>
            <person name="Ma J."/>
        </authorList>
    </citation>
    <scope>NUCLEOTIDE SEQUENCE [LARGE SCALE GENOMIC DNA]</scope>
    <source>
        <strain evidence="3">CGMCC 4.1437</strain>
    </source>
</reference>
<feature type="transmembrane region" description="Helical" evidence="1">
    <location>
        <begin position="160"/>
        <end position="180"/>
    </location>
</feature>
<feature type="transmembrane region" description="Helical" evidence="1">
    <location>
        <begin position="40"/>
        <end position="59"/>
    </location>
</feature>
<organism evidence="2 3">
    <name type="scientific">Kitasatospora misakiensis</name>
    <dbReference type="NCBI Taxonomy" id="67330"/>
    <lineage>
        <taxon>Bacteria</taxon>
        <taxon>Bacillati</taxon>
        <taxon>Actinomycetota</taxon>
        <taxon>Actinomycetes</taxon>
        <taxon>Kitasatosporales</taxon>
        <taxon>Streptomycetaceae</taxon>
        <taxon>Kitasatospora</taxon>
    </lineage>
</organism>
<sequence>MTTRQSAPPGHDTTADTTAPAKARLLPVEWSGDSPFPGRWAGGVSLVVGPLLLGTGVLLRLPFHFFFPEQLAARTEHPALMAASYGAFAAGTVLLWPAIATLAARIGRRSPGLALWGGIFAVLGLFARTFHAGIDHLAFQLADRQGAEAATRLVGDTYGAFHVFSALNLAIMGGWILLAVGAWRARVLGPVRAVALAATAALPLGVLKGTTPLSVVAVAGLCLALVPLGVTVLRDGPVPRRATVLRWTAAVTAAVILMTLIGQAG</sequence>
<feature type="transmembrane region" description="Helical" evidence="1">
    <location>
        <begin position="245"/>
        <end position="264"/>
    </location>
</feature>
<protein>
    <submittedName>
        <fullName evidence="2">Uncharacterized protein</fullName>
    </submittedName>
</protein>
<comment type="caution">
    <text evidence="2">The sequence shown here is derived from an EMBL/GenBank/DDBJ whole genome shotgun (WGS) entry which is preliminary data.</text>
</comment>
<evidence type="ECO:0000313" key="2">
    <source>
        <dbReference type="EMBL" id="MFC5665897.1"/>
    </source>
</evidence>
<feature type="transmembrane region" description="Helical" evidence="1">
    <location>
        <begin position="187"/>
        <end position="207"/>
    </location>
</feature>
<evidence type="ECO:0000256" key="1">
    <source>
        <dbReference type="SAM" id="Phobius"/>
    </source>
</evidence>
<keyword evidence="1" id="KW-0812">Transmembrane</keyword>
<dbReference type="EMBL" id="JBHSOF010000033">
    <property type="protein sequence ID" value="MFC5665897.1"/>
    <property type="molecule type" value="Genomic_DNA"/>
</dbReference>
<dbReference type="Proteomes" id="UP001595975">
    <property type="component" value="Unassembled WGS sequence"/>
</dbReference>
<keyword evidence="1" id="KW-0472">Membrane</keyword>
<proteinExistence type="predicted"/>
<feature type="transmembrane region" description="Helical" evidence="1">
    <location>
        <begin position="113"/>
        <end position="134"/>
    </location>
</feature>
<evidence type="ECO:0000313" key="3">
    <source>
        <dbReference type="Proteomes" id="UP001595975"/>
    </source>
</evidence>
<dbReference type="RefSeq" id="WP_380227569.1">
    <property type="nucleotide sequence ID" value="NZ_JBHSOF010000033.1"/>
</dbReference>
<accession>A0ABW0X7P7</accession>
<feature type="transmembrane region" description="Helical" evidence="1">
    <location>
        <begin position="213"/>
        <end position="233"/>
    </location>
</feature>
<keyword evidence="1" id="KW-1133">Transmembrane helix</keyword>
<keyword evidence="3" id="KW-1185">Reference proteome</keyword>
<gene>
    <name evidence="2" type="ORF">ACFP3U_23305</name>
</gene>
<feature type="transmembrane region" description="Helical" evidence="1">
    <location>
        <begin position="79"/>
        <end position="101"/>
    </location>
</feature>
<name>A0ABW0X7P7_9ACTN</name>